<feature type="signal peptide" evidence="2">
    <location>
        <begin position="1"/>
        <end position="40"/>
    </location>
</feature>
<proteinExistence type="predicted"/>
<feature type="chain" id="PRO_5045730248" description="Lipoprotein" evidence="2">
    <location>
        <begin position="41"/>
        <end position="203"/>
    </location>
</feature>
<reference evidence="3 4" key="1">
    <citation type="submission" date="2024-09" db="EMBL/GenBank/DDBJ databases">
        <authorList>
            <person name="Lee S.D."/>
        </authorList>
    </citation>
    <scope>NUCLEOTIDE SEQUENCE [LARGE SCALE GENOMIC DNA]</scope>
    <source>
        <strain evidence="3 4">N1-5</strain>
    </source>
</reference>
<feature type="compositionally biased region" description="Basic and acidic residues" evidence="1">
    <location>
        <begin position="147"/>
        <end position="158"/>
    </location>
</feature>
<name>A0ABV6UUJ1_9ACTN</name>
<keyword evidence="4" id="KW-1185">Reference proteome</keyword>
<dbReference type="PROSITE" id="PS51257">
    <property type="entry name" value="PROKAR_LIPOPROTEIN"/>
    <property type="match status" value="1"/>
</dbReference>
<dbReference type="RefSeq" id="WP_030267018.1">
    <property type="nucleotide sequence ID" value="NZ_JBHEZZ010000018.1"/>
</dbReference>
<dbReference type="Proteomes" id="UP001592528">
    <property type="component" value="Unassembled WGS sequence"/>
</dbReference>
<protein>
    <recommendedName>
        <fullName evidence="5">Lipoprotein</fullName>
    </recommendedName>
</protein>
<sequence>MHLPRRPHPFRRRTPRWTGARALIASVLLAASAGCASAVAAPGVAVSGAGASGSAAAGAPQLPGAVALAYTEYLFTGNLNQASSLVLPSDRNIIKVLFAGLGAGSFRTQNLAVGSVATKGGAATVILTGEICSSGPVSKNGTNTARPNEKCQDNKDPKSANPAFRVSLCDSAHTWYVCFPLPSATGGEEASSTAEATVSATHG</sequence>
<evidence type="ECO:0000313" key="3">
    <source>
        <dbReference type="EMBL" id="MFC1405134.1"/>
    </source>
</evidence>
<feature type="region of interest" description="Disordered" evidence="1">
    <location>
        <begin position="184"/>
        <end position="203"/>
    </location>
</feature>
<comment type="caution">
    <text evidence="3">The sequence shown here is derived from an EMBL/GenBank/DDBJ whole genome shotgun (WGS) entry which is preliminary data.</text>
</comment>
<evidence type="ECO:0008006" key="5">
    <source>
        <dbReference type="Google" id="ProtNLM"/>
    </source>
</evidence>
<keyword evidence="2" id="KW-0732">Signal</keyword>
<gene>
    <name evidence="3" type="ORF">ACEZDJ_28020</name>
</gene>
<feature type="region of interest" description="Disordered" evidence="1">
    <location>
        <begin position="138"/>
        <end position="159"/>
    </location>
</feature>
<organism evidence="3 4">
    <name type="scientific">Streptacidiphilus cavernicola</name>
    <dbReference type="NCBI Taxonomy" id="3342716"/>
    <lineage>
        <taxon>Bacteria</taxon>
        <taxon>Bacillati</taxon>
        <taxon>Actinomycetota</taxon>
        <taxon>Actinomycetes</taxon>
        <taxon>Kitasatosporales</taxon>
        <taxon>Streptomycetaceae</taxon>
        <taxon>Streptacidiphilus</taxon>
    </lineage>
</organism>
<accession>A0ABV6UUJ1</accession>
<dbReference type="EMBL" id="JBHEZZ010000018">
    <property type="protein sequence ID" value="MFC1405134.1"/>
    <property type="molecule type" value="Genomic_DNA"/>
</dbReference>
<evidence type="ECO:0000256" key="2">
    <source>
        <dbReference type="SAM" id="SignalP"/>
    </source>
</evidence>
<evidence type="ECO:0000256" key="1">
    <source>
        <dbReference type="SAM" id="MobiDB-lite"/>
    </source>
</evidence>
<evidence type="ECO:0000313" key="4">
    <source>
        <dbReference type="Proteomes" id="UP001592528"/>
    </source>
</evidence>